<protein>
    <submittedName>
        <fullName evidence="1">Putative ixodes 10 kDa peptide protein</fullName>
    </submittedName>
</protein>
<dbReference type="EMBL" id="GADI01001054">
    <property type="protein sequence ID" value="JAA72754.1"/>
    <property type="molecule type" value="mRNA"/>
</dbReference>
<proteinExistence type="evidence at transcript level"/>
<name>A0A0K8RQ71_IXORI</name>
<accession>A0A0K8RQ71</accession>
<evidence type="ECO:0000313" key="1">
    <source>
        <dbReference type="EMBL" id="JAA72754.1"/>
    </source>
</evidence>
<reference evidence="1" key="1">
    <citation type="submission" date="2012-12" db="EMBL/GenBank/DDBJ databases">
        <title>Identification and characterization of a phenylalanine ammonia-lyase gene family in Isatis indigotica Fort.</title>
        <authorList>
            <person name="Liu Q."/>
            <person name="Chen J."/>
            <person name="Zhou X."/>
            <person name="Di P."/>
            <person name="Xiao Y."/>
            <person name="Xuan H."/>
            <person name="Zhang L."/>
            <person name="Chen W."/>
        </authorList>
    </citation>
    <scope>NUCLEOTIDE SEQUENCE</scope>
    <source>
        <tissue evidence="1">Salivary gland</tissue>
    </source>
</reference>
<sequence length="185" mass="21757">HYGLVTGEALFKEVEPKAPRLQARRSSSAPKEYVVGHWQFLIIKKWCLKFSSQCLLYRYLKNGAFSSINDTMPNECMKLIQEVGEISCGMTGQGNYRWMSIRNCWVVCTKGSQYLSIPHKECERILDIGFWAVYQKENNGQLPPYAFQDCESEDIQILGRWREEWKHYEENAQKYLCSQWLNEVH</sequence>
<organism evidence="1">
    <name type="scientific">Ixodes ricinus</name>
    <name type="common">Common tick</name>
    <name type="synonym">Acarus ricinus</name>
    <dbReference type="NCBI Taxonomy" id="34613"/>
    <lineage>
        <taxon>Eukaryota</taxon>
        <taxon>Metazoa</taxon>
        <taxon>Ecdysozoa</taxon>
        <taxon>Arthropoda</taxon>
        <taxon>Chelicerata</taxon>
        <taxon>Arachnida</taxon>
        <taxon>Acari</taxon>
        <taxon>Parasitiformes</taxon>
        <taxon>Ixodida</taxon>
        <taxon>Ixodoidea</taxon>
        <taxon>Ixodidae</taxon>
        <taxon>Ixodinae</taxon>
        <taxon>Ixodes</taxon>
    </lineage>
</organism>
<feature type="non-terminal residue" evidence="1">
    <location>
        <position position="1"/>
    </location>
</feature>
<dbReference type="AlphaFoldDB" id="A0A0K8RQ71"/>